<feature type="transmembrane region" description="Helical" evidence="5">
    <location>
        <begin position="592"/>
        <end position="615"/>
    </location>
</feature>
<dbReference type="Pfam" id="PF13639">
    <property type="entry name" value="zf-RING_2"/>
    <property type="match status" value="1"/>
</dbReference>
<evidence type="ECO:0000313" key="8">
    <source>
        <dbReference type="Proteomes" id="UP001497525"/>
    </source>
</evidence>
<keyword evidence="2 4" id="KW-0863">Zinc-finger</keyword>
<evidence type="ECO:0000256" key="3">
    <source>
        <dbReference type="ARBA" id="ARBA00022833"/>
    </source>
</evidence>
<dbReference type="InterPro" id="IPR050731">
    <property type="entry name" value="HRD1_E3_ubiq-ligases"/>
</dbReference>
<keyword evidence="5" id="KW-0472">Membrane</keyword>
<dbReference type="PANTHER" id="PTHR22763:SF191">
    <property type="entry name" value="RING FINGER PROTEIN 145 HOMOLOG"/>
    <property type="match status" value="1"/>
</dbReference>
<gene>
    <name evidence="7" type="ORF">CDAUBV1_LOCUS10365</name>
</gene>
<dbReference type="PANTHER" id="PTHR22763">
    <property type="entry name" value="RING ZINC FINGER PROTEIN"/>
    <property type="match status" value="1"/>
</dbReference>
<dbReference type="SUPFAM" id="SSF57850">
    <property type="entry name" value="RING/U-box"/>
    <property type="match status" value="1"/>
</dbReference>
<evidence type="ECO:0000313" key="7">
    <source>
        <dbReference type="EMBL" id="CAL5136302.1"/>
    </source>
</evidence>
<feature type="transmembrane region" description="Helical" evidence="5">
    <location>
        <begin position="82"/>
        <end position="104"/>
    </location>
</feature>
<proteinExistence type="predicted"/>
<dbReference type="PROSITE" id="PS50089">
    <property type="entry name" value="ZF_RING_2"/>
    <property type="match status" value="1"/>
</dbReference>
<name>A0AAV2TFT3_CALDB</name>
<feature type="transmembrane region" description="Helical" evidence="5">
    <location>
        <begin position="636"/>
        <end position="658"/>
    </location>
</feature>
<reference evidence="7" key="1">
    <citation type="submission" date="2024-06" db="EMBL/GenBank/DDBJ databases">
        <authorList>
            <person name="Liu X."/>
            <person name="Lenzi L."/>
            <person name="Haldenby T S."/>
            <person name="Uol C."/>
        </authorList>
    </citation>
    <scope>NUCLEOTIDE SEQUENCE</scope>
</reference>
<feature type="transmembrane region" description="Helical" evidence="5">
    <location>
        <begin position="260"/>
        <end position="281"/>
    </location>
</feature>
<keyword evidence="5" id="KW-1133">Transmembrane helix</keyword>
<feature type="transmembrane region" description="Helical" evidence="5">
    <location>
        <begin position="670"/>
        <end position="688"/>
    </location>
</feature>
<feature type="domain" description="RING-type" evidence="6">
    <location>
        <begin position="716"/>
        <end position="756"/>
    </location>
</feature>
<dbReference type="Proteomes" id="UP001497525">
    <property type="component" value="Unassembled WGS sequence"/>
</dbReference>
<feature type="transmembrane region" description="Helical" evidence="5">
    <location>
        <begin position="124"/>
        <end position="142"/>
    </location>
</feature>
<dbReference type="GO" id="GO:0008270">
    <property type="term" value="F:zinc ion binding"/>
    <property type="evidence" value="ECO:0007669"/>
    <property type="project" value="UniProtKB-KW"/>
</dbReference>
<dbReference type="SMART" id="SM00184">
    <property type="entry name" value="RING"/>
    <property type="match status" value="1"/>
</dbReference>
<comment type="caution">
    <text evidence="7">The sequence shown here is derived from an EMBL/GenBank/DDBJ whole genome shotgun (WGS) entry which is preliminary data.</text>
</comment>
<feature type="transmembrane region" description="Helical" evidence="5">
    <location>
        <begin position="458"/>
        <end position="479"/>
    </location>
</feature>
<dbReference type="GO" id="GO:0012505">
    <property type="term" value="C:endomembrane system"/>
    <property type="evidence" value="ECO:0007669"/>
    <property type="project" value="TreeGrafter"/>
</dbReference>
<evidence type="ECO:0000256" key="4">
    <source>
        <dbReference type="PROSITE-ProRule" id="PRU00175"/>
    </source>
</evidence>
<sequence>MLEEIIDVSDTLLRLPFWFFLDLVLSARTAGTYNHVAYYFSWVSSVCPGYFKFSDFYIHLVLFAASLLCLLGAVLHTVGVLVLILTTLALTLVWVGSVVYSLLIRAALFPTQELYENVDKLVRMHFVVGPLLGLIVLAYFAVLALPRSVNIRKVALTGFLFTAFPLVTYIPVMYMTNATTLLASIKARSLENCSGSSPAWLVYAHALLPEIRQCLHPRFSCSSFYKPSETYSSHLLSSVCSPVCAADADPLRYGTKLQKIALNASPFLMFFSYLLLLGICVRHSPLGRRLIGSILEEFELYDEVGSLGFINFHWNRLSIPRALAFLWSFKVILVIVIGPKMWTILPAGLDQPQLYLNSSYLKDYYTPSDNQSTLSVLVTRAYVGAFVHGSETWLVVFGAAAFFGGLATLLVQFLVFLLDPTGESTAQLVAAAGDGPVDLHDWNVIEDPVVAMRQNDVLAVEMVAATGWNCAVVFLFMAFQYDLPSLPLTQRICCSSYGVAFIAITCIHPIQALIKSLLLHLDVPGRGSRWISHIRPLCFCFALIAASICILIYLPEGLAERVSKLATNDTTTSPVVVPRFGSSVESLKARQLRMILCGCQLLLELIVTLIEYVIYQISRRRPNWEGFHSCMFWTKIISSVLDYLISLVSFLTVCWLSIYDSIGMCRLFIIGYFYFILYPSTVRAYTWIRWRLLSKKRLQALVSPTEEELSVHGDNCPICYSDMKPETAKITRCGHLYHTECLSQWMRRQLFCPVCHADLLSTKVVNLRGKSNQAETTQTDDR</sequence>
<feature type="transmembrane region" description="Helical" evidence="5">
    <location>
        <begin position="393"/>
        <end position="418"/>
    </location>
</feature>
<feature type="transmembrane region" description="Helical" evidence="5">
    <location>
        <begin position="533"/>
        <end position="554"/>
    </location>
</feature>
<feature type="transmembrane region" description="Helical" evidence="5">
    <location>
        <begin position="499"/>
        <end position="521"/>
    </location>
</feature>
<evidence type="ECO:0000256" key="2">
    <source>
        <dbReference type="ARBA" id="ARBA00022771"/>
    </source>
</evidence>
<organism evidence="7 8">
    <name type="scientific">Calicophoron daubneyi</name>
    <name type="common">Rumen fluke</name>
    <name type="synonym">Paramphistomum daubneyi</name>
    <dbReference type="NCBI Taxonomy" id="300641"/>
    <lineage>
        <taxon>Eukaryota</taxon>
        <taxon>Metazoa</taxon>
        <taxon>Spiralia</taxon>
        <taxon>Lophotrochozoa</taxon>
        <taxon>Platyhelminthes</taxon>
        <taxon>Trematoda</taxon>
        <taxon>Digenea</taxon>
        <taxon>Plagiorchiida</taxon>
        <taxon>Pronocephalata</taxon>
        <taxon>Paramphistomoidea</taxon>
        <taxon>Paramphistomidae</taxon>
        <taxon>Calicophoron</taxon>
    </lineage>
</organism>
<feature type="transmembrane region" description="Helical" evidence="5">
    <location>
        <begin position="56"/>
        <end position="75"/>
    </location>
</feature>
<dbReference type="GO" id="GO:0043161">
    <property type="term" value="P:proteasome-mediated ubiquitin-dependent protein catabolic process"/>
    <property type="evidence" value="ECO:0007669"/>
    <property type="project" value="TreeGrafter"/>
</dbReference>
<keyword evidence="3" id="KW-0862">Zinc</keyword>
<keyword evidence="1" id="KW-0479">Metal-binding</keyword>
<keyword evidence="5" id="KW-0812">Transmembrane</keyword>
<dbReference type="InterPro" id="IPR001841">
    <property type="entry name" value="Znf_RING"/>
</dbReference>
<dbReference type="GO" id="GO:0036503">
    <property type="term" value="P:ERAD pathway"/>
    <property type="evidence" value="ECO:0007669"/>
    <property type="project" value="TreeGrafter"/>
</dbReference>
<dbReference type="AlphaFoldDB" id="A0AAV2TFT3"/>
<dbReference type="Gene3D" id="3.30.40.10">
    <property type="entry name" value="Zinc/RING finger domain, C3HC4 (zinc finger)"/>
    <property type="match status" value="1"/>
</dbReference>
<protein>
    <recommendedName>
        <fullName evidence="6">RING-type domain-containing protein</fullName>
    </recommendedName>
</protein>
<evidence type="ECO:0000256" key="1">
    <source>
        <dbReference type="ARBA" id="ARBA00022723"/>
    </source>
</evidence>
<evidence type="ECO:0000256" key="5">
    <source>
        <dbReference type="SAM" id="Phobius"/>
    </source>
</evidence>
<dbReference type="EMBL" id="CAXLJL010000301">
    <property type="protein sequence ID" value="CAL5136302.1"/>
    <property type="molecule type" value="Genomic_DNA"/>
</dbReference>
<feature type="transmembrane region" description="Helical" evidence="5">
    <location>
        <begin position="322"/>
        <end position="342"/>
    </location>
</feature>
<dbReference type="GO" id="GO:0061630">
    <property type="term" value="F:ubiquitin protein ligase activity"/>
    <property type="evidence" value="ECO:0007669"/>
    <property type="project" value="TreeGrafter"/>
</dbReference>
<evidence type="ECO:0000259" key="6">
    <source>
        <dbReference type="PROSITE" id="PS50089"/>
    </source>
</evidence>
<feature type="transmembrane region" description="Helical" evidence="5">
    <location>
        <begin position="154"/>
        <end position="174"/>
    </location>
</feature>
<accession>A0AAV2TFT3</accession>
<dbReference type="InterPro" id="IPR013083">
    <property type="entry name" value="Znf_RING/FYVE/PHD"/>
</dbReference>